<dbReference type="Gene3D" id="2.70.170.10">
    <property type="entry name" value="Neurotransmitter-gated ion-channel ligand-binding domain"/>
    <property type="match status" value="1"/>
</dbReference>
<evidence type="ECO:0000313" key="1">
    <source>
        <dbReference type="EMBL" id="VDN11603.1"/>
    </source>
</evidence>
<dbReference type="OrthoDB" id="5975154at2759"/>
<dbReference type="Proteomes" id="UP000281553">
    <property type="component" value="Unassembled WGS sequence"/>
</dbReference>
<reference evidence="1 2" key="1">
    <citation type="submission" date="2018-11" db="EMBL/GenBank/DDBJ databases">
        <authorList>
            <consortium name="Pathogen Informatics"/>
        </authorList>
    </citation>
    <scope>NUCLEOTIDE SEQUENCE [LARGE SCALE GENOMIC DNA]</scope>
</reference>
<dbReference type="EMBL" id="UYRU01051818">
    <property type="protein sequence ID" value="VDN11603.1"/>
    <property type="molecule type" value="Genomic_DNA"/>
</dbReference>
<organism evidence="1 2">
    <name type="scientific">Dibothriocephalus latus</name>
    <name type="common">Fish tapeworm</name>
    <name type="synonym">Diphyllobothrium latum</name>
    <dbReference type="NCBI Taxonomy" id="60516"/>
    <lineage>
        <taxon>Eukaryota</taxon>
        <taxon>Metazoa</taxon>
        <taxon>Spiralia</taxon>
        <taxon>Lophotrochozoa</taxon>
        <taxon>Platyhelminthes</taxon>
        <taxon>Cestoda</taxon>
        <taxon>Eucestoda</taxon>
        <taxon>Diphyllobothriidea</taxon>
        <taxon>Diphyllobothriidae</taxon>
        <taxon>Dibothriocephalus</taxon>
    </lineage>
</organism>
<sequence length="107" mass="12120">MKLSTEMIELTTPDARCQNGLHVHKDDPKGDWAEKILLKDLLHDYEKKARPVVDGVSPVVKFSETHNVQQVTIEFGLSLIQILDLNENEQILTTSFRTLYVSSNLGN</sequence>
<evidence type="ECO:0008006" key="3">
    <source>
        <dbReference type="Google" id="ProtNLM"/>
    </source>
</evidence>
<gene>
    <name evidence="1" type="ORF">DILT_LOCUS7434</name>
</gene>
<protein>
    <recommendedName>
        <fullName evidence="3">Neurotransmitter-gated ion-channel ligand-binding domain-containing protein</fullName>
    </recommendedName>
</protein>
<dbReference type="GO" id="GO:0005230">
    <property type="term" value="F:extracellular ligand-gated monoatomic ion channel activity"/>
    <property type="evidence" value="ECO:0007669"/>
    <property type="project" value="InterPro"/>
</dbReference>
<keyword evidence="2" id="KW-1185">Reference proteome</keyword>
<dbReference type="InterPro" id="IPR036734">
    <property type="entry name" value="Neur_chan_lig-bd_sf"/>
</dbReference>
<proteinExistence type="predicted"/>
<evidence type="ECO:0000313" key="2">
    <source>
        <dbReference type="Proteomes" id="UP000281553"/>
    </source>
</evidence>
<name>A0A3P7LL61_DIBLA</name>
<accession>A0A3P7LL61</accession>
<dbReference type="AlphaFoldDB" id="A0A3P7LL61"/>
<dbReference type="GO" id="GO:0016020">
    <property type="term" value="C:membrane"/>
    <property type="evidence" value="ECO:0007669"/>
    <property type="project" value="InterPro"/>
</dbReference>
<dbReference type="SUPFAM" id="SSF63712">
    <property type="entry name" value="Nicotinic receptor ligand binding domain-like"/>
    <property type="match status" value="1"/>
</dbReference>